<keyword evidence="1" id="KW-0472">Membrane</keyword>
<protein>
    <submittedName>
        <fullName evidence="2">Uncharacterized protein</fullName>
    </submittedName>
</protein>
<keyword evidence="3" id="KW-1185">Reference proteome</keyword>
<sequence>MAGVVVALSNPHGSTQGATHETAVNDVISFPHSRALLTAHAISALLSFVLTTSASICLRTRGDKGRTAELKGLPFVTQQATRETSTSLLG</sequence>
<dbReference type="EMBL" id="JBFXLT010000069">
    <property type="protein sequence ID" value="KAL2810581.1"/>
    <property type="molecule type" value="Genomic_DNA"/>
</dbReference>
<keyword evidence="1" id="KW-1133">Transmembrane helix</keyword>
<keyword evidence="1" id="KW-0812">Transmembrane</keyword>
<feature type="transmembrane region" description="Helical" evidence="1">
    <location>
        <begin position="35"/>
        <end position="58"/>
    </location>
</feature>
<name>A0ABR4H598_9EURO</name>
<proteinExistence type="predicted"/>
<accession>A0ABR4H598</accession>
<organism evidence="2 3">
    <name type="scientific">Aspergillus granulosus</name>
    <dbReference type="NCBI Taxonomy" id="176169"/>
    <lineage>
        <taxon>Eukaryota</taxon>
        <taxon>Fungi</taxon>
        <taxon>Dikarya</taxon>
        <taxon>Ascomycota</taxon>
        <taxon>Pezizomycotina</taxon>
        <taxon>Eurotiomycetes</taxon>
        <taxon>Eurotiomycetidae</taxon>
        <taxon>Eurotiales</taxon>
        <taxon>Aspergillaceae</taxon>
        <taxon>Aspergillus</taxon>
        <taxon>Aspergillus subgen. Nidulantes</taxon>
    </lineage>
</organism>
<gene>
    <name evidence="2" type="ORF">BJX63DRAFT_401589</name>
</gene>
<evidence type="ECO:0000313" key="3">
    <source>
        <dbReference type="Proteomes" id="UP001610334"/>
    </source>
</evidence>
<reference evidence="2 3" key="1">
    <citation type="submission" date="2024-07" db="EMBL/GenBank/DDBJ databases">
        <title>Section-level genome sequencing and comparative genomics of Aspergillus sections Usti and Cavernicolus.</title>
        <authorList>
            <consortium name="Lawrence Berkeley National Laboratory"/>
            <person name="Nybo J.L."/>
            <person name="Vesth T.C."/>
            <person name="Theobald S."/>
            <person name="Frisvad J.C."/>
            <person name="Larsen T.O."/>
            <person name="Kjaerboelling I."/>
            <person name="Rothschild-Mancinelli K."/>
            <person name="Lyhne E.K."/>
            <person name="Kogle M.E."/>
            <person name="Barry K."/>
            <person name="Clum A."/>
            <person name="Na H."/>
            <person name="Ledsgaard L."/>
            <person name="Lin J."/>
            <person name="Lipzen A."/>
            <person name="Kuo A."/>
            <person name="Riley R."/>
            <person name="Mondo S."/>
            <person name="Labutti K."/>
            <person name="Haridas S."/>
            <person name="Pangalinan J."/>
            <person name="Salamov A.A."/>
            <person name="Simmons B.A."/>
            <person name="Magnuson J.K."/>
            <person name="Chen J."/>
            <person name="Drula E."/>
            <person name="Henrissat B."/>
            <person name="Wiebenga A."/>
            <person name="Lubbers R.J."/>
            <person name="Gomes A.C."/>
            <person name="Makela M.R."/>
            <person name="Stajich J."/>
            <person name="Grigoriev I.V."/>
            <person name="Mortensen U.H."/>
            <person name="De Vries R.P."/>
            <person name="Baker S.E."/>
            <person name="Andersen M.R."/>
        </authorList>
    </citation>
    <scope>NUCLEOTIDE SEQUENCE [LARGE SCALE GENOMIC DNA]</scope>
    <source>
        <strain evidence="2 3">CBS 588.65</strain>
    </source>
</reference>
<dbReference type="Proteomes" id="UP001610334">
    <property type="component" value="Unassembled WGS sequence"/>
</dbReference>
<comment type="caution">
    <text evidence="2">The sequence shown here is derived from an EMBL/GenBank/DDBJ whole genome shotgun (WGS) entry which is preliminary data.</text>
</comment>
<evidence type="ECO:0000256" key="1">
    <source>
        <dbReference type="SAM" id="Phobius"/>
    </source>
</evidence>
<evidence type="ECO:0000313" key="2">
    <source>
        <dbReference type="EMBL" id="KAL2810581.1"/>
    </source>
</evidence>